<evidence type="ECO:0000313" key="2">
    <source>
        <dbReference type="Proteomes" id="UP000076871"/>
    </source>
</evidence>
<dbReference type="OrthoDB" id="341421at2759"/>
<proteinExistence type="predicted"/>
<accession>A0A165CEM5</accession>
<keyword evidence="2" id="KW-1185">Reference proteome</keyword>
<dbReference type="GeneID" id="63823624"/>
<gene>
    <name evidence="1" type="ORF">LAESUDRAFT_705679</name>
</gene>
<dbReference type="Proteomes" id="UP000076871">
    <property type="component" value="Unassembled WGS sequence"/>
</dbReference>
<dbReference type="RefSeq" id="XP_040760416.1">
    <property type="nucleotide sequence ID" value="XM_040906595.1"/>
</dbReference>
<dbReference type="AlphaFoldDB" id="A0A165CEM5"/>
<sequence length="127" mass="14808">MSGLGDNIVVNGFMFCERHGGEYCPYCTCDHRYGNNGVHDLHNALQELVDDAIRFDLEERTPQNAYERGAVRVQPRSEDFKCQTHNVKDCGTCFDWVGIVRKEIEDVIAQDKWRQKKKKYFDRTDTD</sequence>
<name>A0A165CEM5_9APHY</name>
<reference evidence="1 2" key="1">
    <citation type="journal article" date="2016" name="Mol. Biol. Evol.">
        <title>Comparative Genomics of Early-Diverging Mushroom-Forming Fungi Provides Insights into the Origins of Lignocellulose Decay Capabilities.</title>
        <authorList>
            <person name="Nagy L.G."/>
            <person name="Riley R."/>
            <person name="Tritt A."/>
            <person name="Adam C."/>
            <person name="Daum C."/>
            <person name="Floudas D."/>
            <person name="Sun H."/>
            <person name="Yadav J.S."/>
            <person name="Pangilinan J."/>
            <person name="Larsson K.H."/>
            <person name="Matsuura K."/>
            <person name="Barry K."/>
            <person name="Labutti K."/>
            <person name="Kuo R."/>
            <person name="Ohm R.A."/>
            <person name="Bhattacharya S.S."/>
            <person name="Shirouzu T."/>
            <person name="Yoshinaga Y."/>
            <person name="Martin F.M."/>
            <person name="Grigoriev I.V."/>
            <person name="Hibbett D.S."/>
        </authorList>
    </citation>
    <scope>NUCLEOTIDE SEQUENCE [LARGE SCALE GENOMIC DNA]</scope>
    <source>
        <strain evidence="1 2">93-53</strain>
    </source>
</reference>
<evidence type="ECO:0000313" key="1">
    <source>
        <dbReference type="EMBL" id="KZT02676.1"/>
    </source>
</evidence>
<dbReference type="InParanoid" id="A0A165CEM5"/>
<protein>
    <submittedName>
        <fullName evidence="1">Uncharacterized protein</fullName>
    </submittedName>
</protein>
<organism evidence="1 2">
    <name type="scientific">Laetiporus sulphureus 93-53</name>
    <dbReference type="NCBI Taxonomy" id="1314785"/>
    <lineage>
        <taxon>Eukaryota</taxon>
        <taxon>Fungi</taxon>
        <taxon>Dikarya</taxon>
        <taxon>Basidiomycota</taxon>
        <taxon>Agaricomycotina</taxon>
        <taxon>Agaricomycetes</taxon>
        <taxon>Polyporales</taxon>
        <taxon>Laetiporus</taxon>
    </lineage>
</organism>
<dbReference type="EMBL" id="KV427650">
    <property type="protein sequence ID" value="KZT02676.1"/>
    <property type="molecule type" value="Genomic_DNA"/>
</dbReference>